<dbReference type="PANTHER" id="PTHR48106:SF18">
    <property type="entry name" value="QUINONE OXIDOREDUCTASE PIG3"/>
    <property type="match status" value="1"/>
</dbReference>
<dbReference type="InterPro" id="IPR011032">
    <property type="entry name" value="GroES-like_sf"/>
</dbReference>
<dbReference type="InterPro" id="IPR036291">
    <property type="entry name" value="NAD(P)-bd_dom_sf"/>
</dbReference>
<dbReference type="SUPFAM" id="SSF50129">
    <property type="entry name" value="GroES-like"/>
    <property type="match status" value="1"/>
</dbReference>
<evidence type="ECO:0000256" key="2">
    <source>
        <dbReference type="ARBA" id="ARBA00023002"/>
    </source>
</evidence>
<keyword evidence="1" id="KW-0521">NADP</keyword>
<dbReference type="CDD" id="cd08244">
    <property type="entry name" value="MDR_enoyl_red"/>
    <property type="match status" value="1"/>
</dbReference>
<dbReference type="GO" id="GO:0070402">
    <property type="term" value="F:NADPH binding"/>
    <property type="evidence" value="ECO:0007669"/>
    <property type="project" value="TreeGrafter"/>
</dbReference>
<dbReference type="Pfam" id="PF13602">
    <property type="entry name" value="ADH_zinc_N_2"/>
    <property type="match status" value="1"/>
</dbReference>
<dbReference type="EMBL" id="RJKM01000001">
    <property type="protein sequence ID" value="ROP41248.1"/>
    <property type="molecule type" value="Genomic_DNA"/>
</dbReference>
<reference evidence="4 5" key="1">
    <citation type="submission" date="2018-11" db="EMBL/GenBank/DDBJ databases">
        <title>Sequencing the genomes of 1000 actinobacteria strains.</title>
        <authorList>
            <person name="Klenk H.-P."/>
        </authorList>
    </citation>
    <scope>NUCLEOTIDE SEQUENCE [LARGE SCALE GENOMIC DNA]</scope>
    <source>
        <strain evidence="4 5">DSM 44231</strain>
    </source>
</reference>
<keyword evidence="2" id="KW-0560">Oxidoreductase</keyword>
<organism evidence="4 5">
    <name type="scientific">Saccharothrix texasensis</name>
    <dbReference type="NCBI Taxonomy" id="103734"/>
    <lineage>
        <taxon>Bacteria</taxon>
        <taxon>Bacillati</taxon>
        <taxon>Actinomycetota</taxon>
        <taxon>Actinomycetes</taxon>
        <taxon>Pseudonocardiales</taxon>
        <taxon>Pseudonocardiaceae</taxon>
        <taxon>Saccharothrix</taxon>
    </lineage>
</organism>
<dbReference type="PROSITE" id="PS01162">
    <property type="entry name" value="QOR_ZETA_CRYSTAL"/>
    <property type="match status" value="1"/>
</dbReference>
<dbReference type="GO" id="GO:0016651">
    <property type="term" value="F:oxidoreductase activity, acting on NAD(P)H"/>
    <property type="evidence" value="ECO:0007669"/>
    <property type="project" value="TreeGrafter"/>
</dbReference>
<evidence type="ECO:0000256" key="1">
    <source>
        <dbReference type="ARBA" id="ARBA00022857"/>
    </source>
</evidence>
<accession>A0A3N1HFH0</accession>
<dbReference type="Gene3D" id="3.90.180.10">
    <property type="entry name" value="Medium-chain alcohol dehydrogenases, catalytic domain"/>
    <property type="match status" value="1"/>
</dbReference>
<dbReference type="PANTHER" id="PTHR48106">
    <property type="entry name" value="QUINONE OXIDOREDUCTASE PIG3-RELATED"/>
    <property type="match status" value="1"/>
</dbReference>
<evidence type="ECO:0000313" key="5">
    <source>
        <dbReference type="Proteomes" id="UP000268727"/>
    </source>
</evidence>
<protein>
    <submittedName>
        <fullName evidence="4">NADPH2:quinone reductase</fullName>
    </submittedName>
</protein>
<dbReference type="SMART" id="SM00829">
    <property type="entry name" value="PKS_ER"/>
    <property type="match status" value="1"/>
</dbReference>
<sequence>MHAIVQHEFGPAENLRYERAQDPEPGAGQVRIAVSAAGVHLLDTSIRRGEHGGPFPLPSLPMTPGREVAGVVTALGGGVEPHWLGKRVVAHLGQASGGYAEQAVANAASLHELPDHVSDDAAVAMIGTGRTAVGVLRVAELTPDDVVLVTAAAGGLGSLFVQEAKAIGAEVVGVASTAKLDLVRRLGADVVADYTRPGWDEGIGRVTAVLDGVGGEAGRRSLELLGVGGRILLFGWSAGEPTAIDTSDLYRLGITASVVVGPRMMKGTSLRGLEELSMRALTEGRLIPLTTTFPLSEAAEAHTALESRATVGKVVLKP</sequence>
<gene>
    <name evidence="4" type="ORF">EDD40_6677</name>
</gene>
<dbReference type="AlphaFoldDB" id="A0A3N1HFH0"/>
<evidence type="ECO:0000313" key="4">
    <source>
        <dbReference type="EMBL" id="ROP41248.1"/>
    </source>
</evidence>
<keyword evidence="5" id="KW-1185">Reference proteome</keyword>
<comment type="caution">
    <text evidence="4">The sequence shown here is derived from an EMBL/GenBank/DDBJ whole genome shotgun (WGS) entry which is preliminary data.</text>
</comment>
<dbReference type="InterPro" id="IPR020843">
    <property type="entry name" value="ER"/>
</dbReference>
<dbReference type="Proteomes" id="UP000268727">
    <property type="component" value="Unassembled WGS sequence"/>
</dbReference>
<dbReference type="Pfam" id="PF08240">
    <property type="entry name" value="ADH_N"/>
    <property type="match status" value="1"/>
</dbReference>
<dbReference type="OrthoDB" id="5195079at2"/>
<dbReference type="RefSeq" id="WP_123746398.1">
    <property type="nucleotide sequence ID" value="NZ_RJKM01000001.1"/>
</dbReference>
<evidence type="ECO:0000259" key="3">
    <source>
        <dbReference type="SMART" id="SM00829"/>
    </source>
</evidence>
<name>A0A3N1HFH0_9PSEU</name>
<dbReference type="SUPFAM" id="SSF51735">
    <property type="entry name" value="NAD(P)-binding Rossmann-fold domains"/>
    <property type="match status" value="1"/>
</dbReference>
<proteinExistence type="predicted"/>
<dbReference type="InterPro" id="IPR002364">
    <property type="entry name" value="Quin_OxRdtase/zeta-crystal_CS"/>
</dbReference>
<dbReference type="InterPro" id="IPR013154">
    <property type="entry name" value="ADH-like_N"/>
</dbReference>
<dbReference type="GO" id="GO:0008270">
    <property type="term" value="F:zinc ion binding"/>
    <property type="evidence" value="ECO:0007669"/>
    <property type="project" value="InterPro"/>
</dbReference>
<feature type="domain" description="Enoyl reductase (ER)" evidence="3">
    <location>
        <begin position="10"/>
        <end position="316"/>
    </location>
</feature>
<dbReference type="Gene3D" id="3.40.50.720">
    <property type="entry name" value="NAD(P)-binding Rossmann-like Domain"/>
    <property type="match status" value="1"/>
</dbReference>